<keyword evidence="1" id="KW-0812">Transmembrane</keyword>
<sequence>MTLSGCHKKPLQPSIPSPGPFVQLKTPVLQAPCYLGADSTGHLQHPCLHAPLFSYYFSIFCHKNILNIQKDIFYYFSRNFVILTSLFFSHISAAIMYRDVAFLGKPRRYRRGLPSVWYKGLERLMAEENQVLPFGIQNRAVGFSCQVNRCYSSDATTATAFFFRRRLVEYRDARGSRTMCSTMGLWKCEYGAEHTCSINSDLILLISSGYRHGARWGRNFFRPVHEILLLLFTPTKNSRVICNFYHSPNSFLHPNLKLFFFLRCSRRNQDKSLINAVSCMRYSDSSGGIHFAAWAECLEDSDLAYYEVIIFLLRVTCHGPFHDEHLRPSRCNLTNFRSHLKQMHAASRSIGTLSETRGGGCDQGRLPRLCNKRVPDLMAATPATSAASFTAILRRTSKSVTPVQSPR</sequence>
<gene>
    <name evidence="2" type="ORF">VP01_510g10</name>
</gene>
<keyword evidence="1" id="KW-1133">Transmembrane helix</keyword>
<keyword evidence="3" id="KW-1185">Reference proteome</keyword>
<accession>A0A0L6UL64</accession>
<protein>
    <submittedName>
        <fullName evidence="2">Uncharacterized protein</fullName>
    </submittedName>
</protein>
<reference evidence="2 3" key="1">
    <citation type="submission" date="2015-08" db="EMBL/GenBank/DDBJ databases">
        <title>Next Generation Sequencing and Analysis of the Genome of Puccinia sorghi L Schw, the Causal Agent of Maize Common Rust.</title>
        <authorList>
            <person name="Rochi L."/>
            <person name="Burguener G."/>
            <person name="Darino M."/>
            <person name="Turjanski A."/>
            <person name="Kreff E."/>
            <person name="Dieguez M.J."/>
            <person name="Sacco F."/>
        </authorList>
    </citation>
    <scope>NUCLEOTIDE SEQUENCE [LARGE SCALE GENOMIC DNA]</scope>
    <source>
        <strain evidence="2 3">RO10H11247</strain>
    </source>
</reference>
<proteinExistence type="predicted"/>
<comment type="caution">
    <text evidence="2">The sequence shown here is derived from an EMBL/GenBank/DDBJ whole genome shotgun (WGS) entry which is preliminary data.</text>
</comment>
<dbReference type="VEuPathDB" id="FungiDB:VP01_510g10"/>
<keyword evidence="1" id="KW-0472">Membrane</keyword>
<dbReference type="AlphaFoldDB" id="A0A0L6UL64"/>
<evidence type="ECO:0000313" key="3">
    <source>
        <dbReference type="Proteomes" id="UP000037035"/>
    </source>
</evidence>
<dbReference type="EMBL" id="LAVV01010287">
    <property type="protein sequence ID" value="KNZ49273.1"/>
    <property type="molecule type" value="Genomic_DNA"/>
</dbReference>
<evidence type="ECO:0000256" key="1">
    <source>
        <dbReference type="SAM" id="Phobius"/>
    </source>
</evidence>
<dbReference type="Proteomes" id="UP000037035">
    <property type="component" value="Unassembled WGS sequence"/>
</dbReference>
<name>A0A0L6UL64_9BASI</name>
<evidence type="ECO:0000313" key="2">
    <source>
        <dbReference type="EMBL" id="KNZ49273.1"/>
    </source>
</evidence>
<feature type="transmembrane region" description="Helical" evidence="1">
    <location>
        <begin position="80"/>
        <end position="101"/>
    </location>
</feature>
<organism evidence="2 3">
    <name type="scientific">Puccinia sorghi</name>
    <dbReference type="NCBI Taxonomy" id="27349"/>
    <lineage>
        <taxon>Eukaryota</taxon>
        <taxon>Fungi</taxon>
        <taxon>Dikarya</taxon>
        <taxon>Basidiomycota</taxon>
        <taxon>Pucciniomycotina</taxon>
        <taxon>Pucciniomycetes</taxon>
        <taxon>Pucciniales</taxon>
        <taxon>Pucciniaceae</taxon>
        <taxon>Puccinia</taxon>
    </lineage>
</organism>